<protein>
    <recommendedName>
        <fullName evidence="2">Porin domain-containing protein</fullName>
    </recommendedName>
</protein>
<dbReference type="AlphaFoldDB" id="A0A382B6Q7"/>
<dbReference type="Gene3D" id="2.40.160.10">
    <property type="entry name" value="Porin"/>
    <property type="match status" value="1"/>
</dbReference>
<organism evidence="1">
    <name type="scientific">marine metagenome</name>
    <dbReference type="NCBI Taxonomy" id="408172"/>
    <lineage>
        <taxon>unclassified sequences</taxon>
        <taxon>metagenomes</taxon>
        <taxon>ecological metagenomes</taxon>
    </lineage>
</organism>
<accession>A0A382B6Q7</accession>
<sequence length="363" mass="41058">MLPFFTAFPPDPLYARTQASAYDELWQFAELHDNEENTELQSVLLSGRFHYEHATVHGNDQAHHEWNVRRMRLGVKSEFVHQFTLHVEAEFNPQERDPFYKRLTSTYVEWSRSPSLAVTVGKQGVMFTMDGSTSSTELLTIDRSNLSNNMWFPQEYMPGVSISGETSNWVYHLGAYSAGDRNREFGRLNGGLVTLAVLGYNAAEAMGVDQALVSFNYVYQNPNTNNTFTRQLEHVTSVNFRLEDGRWGVRTDVSIASGYQGQSDLWGTMIMPFLSVTDKLQVVGRHTYLRGGHNGVRLARYDKYLTGVQGDLYKEFYLGANYYFYGHNLKLQSGVQFADMSDSGNDGGIYSGVAATTGLRVSW</sequence>
<evidence type="ECO:0008006" key="2">
    <source>
        <dbReference type="Google" id="ProtNLM"/>
    </source>
</evidence>
<gene>
    <name evidence="1" type="ORF">METZ01_LOCUS162354</name>
</gene>
<proteinExistence type="predicted"/>
<dbReference type="InterPro" id="IPR010870">
    <property type="entry name" value="Porin_O/P"/>
</dbReference>
<dbReference type="EMBL" id="UINC01028469">
    <property type="protein sequence ID" value="SVB09500.1"/>
    <property type="molecule type" value="Genomic_DNA"/>
</dbReference>
<dbReference type="InterPro" id="IPR023614">
    <property type="entry name" value="Porin_dom_sf"/>
</dbReference>
<evidence type="ECO:0000313" key="1">
    <source>
        <dbReference type="EMBL" id="SVB09500.1"/>
    </source>
</evidence>
<reference evidence="1" key="1">
    <citation type="submission" date="2018-05" db="EMBL/GenBank/DDBJ databases">
        <authorList>
            <person name="Lanie J.A."/>
            <person name="Ng W.-L."/>
            <person name="Kazmierczak K.M."/>
            <person name="Andrzejewski T.M."/>
            <person name="Davidsen T.M."/>
            <person name="Wayne K.J."/>
            <person name="Tettelin H."/>
            <person name="Glass J.I."/>
            <person name="Rusch D."/>
            <person name="Podicherti R."/>
            <person name="Tsui H.-C.T."/>
            <person name="Winkler M.E."/>
        </authorList>
    </citation>
    <scope>NUCLEOTIDE SEQUENCE</scope>
</reference>
<name>A0A382B6Q7_9ZZZZ</name>
<dbReference type="Pfam" id="PF07396">
    <property type="entry name" value="Porin_O_P"/>
    <property type="match status" value="1"/>
</dbReference>